<protein>
    <submittedName>
        <fullName evidence="7">TPT-domain-containing protein</fullName>
    </submittedName>
</protein>
<evidence type="ECO:0000256" key="4">
    <source>
        <dbReference type="ARBA" id="ARBA00023136"/>
    </source>
</evidence>
<sequence>MACCFMWYLSSSLSSNTGKQIMNLFKYPVTLTFVQFLFVACWCFIVENFVSSRSIKKPTRQIIETIVPLSLFMIVGHIFSSISISKIPVSLVHTIKALAPLFTVMFYRFIFQVRYSSQVYTALMPLTLGVILACSFTFSKNILGLACALASCLVFVMQNIFSKKLISRENSKIGDYNKLDKMNMMFYSSFISFTLMIPLWIYSDGYHLLSGSHDNSQGINMTLIGYFLLNGTTHFAQNWFAFTTLSLSSPVTYSVASLVKRIFVIVMSILWFGQTVSITQGLGILLTFLGLYMYQKAKQEVDKRESKLNNIELLPTTTAITNNNNNKVL</sequence>
<organism evidence="7">
    <name type="scientific">Rhizopus microsporus var. microsporus</name>
    <dbReference type="NCBI Taxonomy" id="86635"/>
    <lineage>
        <taxon>Eukaryota</taxon>
        <taxon>Fungi</taxon>
        <taxon>Fungi incertae sedis</taxon>
        <taxon>Mucoromycota</taxon>
        <taxon>Mucoromycotina</taxon>
        <taxon>Mucoromycetes</taxon>
        <taxon>Mucorales</taxon>
        <taxon>Mucorineae</taxon>
        <taxon>Rhizopodaceae</taxon>
        <taxon>Rhizopus</taxon>
    </lineage>
</organism>
<gene>
    <name evidence="7" type="ORF">BCV72DRAFT_210410</name>
</gene>
<dbReference type="InterPro" id="IPR037185">
    <property type="entry name" value="EmrE-like"/>
</dbReference>
<evidence type="ECO:0000313" key="7">
    <source>
        <dbReference type="EMBL" id="ORE04879.1"/>
    </source>
</evidence>
<dbReference type="Pfam" id="PF03151">
    <property type="entry name" value="TPT"/>
    <property type="match status" value="1"/>
</dbReference>
<comment type="subcellular location">
    <subcellularLocation>
        <location evidence="1">Membrane</location>
        <topology evidence="1">Multi-pass membrane protein</topology>
    </subcellularLocation>
</comment>
<dbReference type="EMBL" id="KV921959">
    <property type="protein sequence ID" value="ORE04879.1"/>
    <property type="molecule type" value="Genomic_DNA"/>
</dbReference>
<feature type="transmembrane region" description="Helical" evidence="5">
    <location>
        <begin position="90"/>
        <end position="107"/>
    </location>
</feature>
<dbReference type="InterPro" id="IPR050186">
    <property type="entry name" value="TPT_transporter"/>
</dbReference>
<dbReference type="InterPro" id="IPR004853">
    <property type="entry name" value="Sugar_P_trans_dom"/>
</dbReference>
<feature type="transmembrane region" description="Helical" evidence="5">
    <location>
        <begin position="182"/>
        <end position="203"/>
    </location>
</feature>
<evidence type="ECO:0000259" key="6">
    <source>
        <dbReference type="Pfam" id="PF03151"/>
    </source>
</evidence>
<name>A0A1X0QYQ9_RHIZD</name>
<accession>A0A1X0QYQ9</accession>
<dbReference type="Proteomes" id="UP000242414">
    <property type="component" value="Unassembled WGS sequence"/>
</dbReference>
<dbReference type="OrthoDB" id="1588579at2759"/>
<evidence type="ECO:0000256" key="5">
    <source>
        <dbReference type="SAM" id="Phobius"/>
    </source>
</evidence>
<dbReference type="AlphaFoldDB" id="A0A1X0QYQ9"/>
<evidence type="ECO:0000256" key="3">
    <source>
        <dbReference type="ARBA" id="ARBA00022989"/>
    </source>
</evidence>
<feature type="transmembrane region" description="Helical" evidence="5">
    <location>
        <begin position="62"/>
        <end position="84"/>
    </location>
</feature>
<proteinExistence type="predicted"/>
<feature type="domain" description="Sugar phosphate transporter" evidence="6">
    <location>
        <begin position="3"/>
        <end position="294"/>
    </location>
</feature>
<keyword evidence="4 5" id="KW-0472">Membrane</keyword>
<dbReference type="PANTHER" id="PTHR11132">
    <property type="entry name" value="SOLUTE CARRIER FAMILY 35"/>
    <property type="match status" value="1"/>
</dbReference>
<feature type="transmembrane region" description="Helical" evidence="5">
    <location>
        <begin position="30"/>
        <end position="50"/>
    </location>
</feature>
<dbReference type="VEuPathDB" id="FungiDB:BCV72DRAFT_210410"/>
<feature type="transmembrane region" description="Helical" evidence="5">
    <location>
        <begin position="119"/>
        <end position="136"/>
    </location>
</feature>
<dbReference type="GO" id="GO:0016020">
    <property type="term" value="C:membrane"/>
    <property type="evidence" value="ECO:0007669"/>
    <property type="project" value="UniProtKB-SubCell"/>
</dbReference>
<evidence type="ECO:0000256" key="1">
    <source>
        <dbReference type="ARBA" id="ARBA00004141"/>
    </source>
</evidence>
<dbReference type="SUPFAM" id="SSF103481">
    <property type="entry name" value="Multidrug resistance efflux transporter EmrE"/>
    <property type="match status" value="2"/>
</dbReference>
<feature type="transmembrane region" description="Helical" evidence="5">
    <location>
        <begin position="142"/>
        <end position="161"/>
    </location>
</feature>
<keyword evidence="2 5" id="KW-0812">Transmembrane</keyword>
<evidence type="ECO:0000256" key="2">
    <source>
        <dbReference type="ARBA" id="ARBA00022692"/>
    </source>
</evidence>
<reference evidence="7" key="1">
    <citation type="journal article" date="2016" name="Proc. Natl. Acad. Sci. U.S.A.">
        <title>Lipid metabolic changes in an early divergent fungus govern the establishment of a mutualistic symbiosis with endobacteria.</title>
        <authorList>
            <person name="Lastovetsky O.A."/>
            <person name="Gaspar M.L."/>
            <person name="Mondo S.J."/>
            <person name="LaButti K.M."/>
            <person name="Sandor L."/>
            <person name="Grigoriev I.V."/>
            <person name="Henry S.A."/>
            <person name="Pawlowska T.E."/>
        </authorList>
    </citation>
    <scope>NUCLEOTIDE SEQUENCE [LARGE SCALE GENOMIC DNA]</scope>
    <source>
        <strain evidence="7">ATCC 52814</strain>
    </source>
</reference>
<keyword evidence="3 5" id="KW-1133">Transmembrane helix</keyword>